<dbReference type="EMBL" id="JBICBM010000007">
    <property type="protein sequence ID" value="MFF9883206.1"/>
    <property type="molecule type" value="Genomic_DNA"/>
</dbReference>
<comment type="caution">
    <text evidence="1">The sequence shown here is derived from an EMBL/GenBank/DDBJ whole genome shotgun (WGS) entry which is preliminary data.</text>
</comment>
<reference evidence="1 2" key="1">
    <citation type="submission" date="2024-10" db="EMBL/GenBank/DDBJ databases">
        <title>The Natural Products Discovery Center: Release of the First 8490 Sequenced Strains for Exploring Actinobacteria Biosynthetic Diversity.</title>
        <authorList>
            <person name="Kalkreuter E."/>
            <person name="Kautsar S.A."/>
            <person name="Yang D."/>
            <person name="Bader C.D."/>
            <person name="Teijaro C.N."/>
            <person name="Fluegel L."/>
            <person name="Davis C.M."/>
            <person name="Simpson J.R."/>
            <person name="Lauterbach L."/>
            <person name="Steele A.D."/>
            <person name="Gui C."/>
            <person name="Meng S."/>
            <person name="Li G."/>
            <person name="Viehrig K."/>
            <person name="Ye F."/>
            <person name="Su P."/>
            <person name="Kiefer A.F."/>
            <person name="Nichols A."/>
            <person name="Cepeda A.J."/>
            <person name="Yan W."/>
            <person name="Fan B."/>
            <person name="Jiang Y."/>
            <person name="Adhikari A."/>
            <person name="Zheng C.-J."/>
            <person name="Schuster L."/>
            <person name="Cowan T.M."/>
            <person name="Smanski M.J."/>
            <person name="Chevrette M.G."/>
            <person name="De Carvalho L.P.S."/>
            <person name="Shen B."/>
        </authorList>
    </citation>
    <scope>NUCLEOTIDE SEQUENCE [LARGE SCALE GENOMIC DNA]</scope>
    <source>
        <strain evidence="1 2">NPDC013366</strain>
    </source>
</reference>
<organism evidence="1 2">
    <name type="scientific">Streptomyces eurythermus</name>
    <dbReference type="NCBI Taxonomy" id="42237"/>
    <lineage>
        <taxon>Bacteria</taxon>
        <taxon>Bacillati</taxon>
        <taxon>Actinomycetota</taxon>
        <taxon>Actinomycetes</taxon>
        <taxon>Kitasatosporales</taxon>
        <taxon>Streptomycetaceae</taxon>
        <taxon>Streptomyces</taxon>
    </lineage>
</organism>
<keyword evidence="2" id="KW-1185">Reference proteome</keyword>
<gene>
    <name evidence="1" type="ORF">ACF1HC_16635</name>
</gene>
<dbReference type="RefSeq" id="WP_208974568.1">
    <property type="nucleotide sequence ID" value="NZ_JBEYZS010000011.1"/>
</dbReference>
<name>A0ABW6YWG5_9ACTN</name>
<dbReference type="Proteomes" id="UP001603418">
    <property type="component" value="Unassembled WGS sequence"/>
</dbReference>
<evidence type="ECO:0000313" key="2">
    <source>
        <dbReference type="Proteomes" id="UP001603418"/>
    </source>
</evidence>
<accession>A0ABW6YWG5</accession>
<dbReference type="Gene3D" id="3.40.50.300">
    <property type="entry name" value="P-loop containing nucleotide triphosphate hydrolases"/>
    <property type="match status" value="1"/>
</dbReference>
<sequence length="70" mass="7796">MVVRREAGRRKQGYGGPWTVGLDRALREHTPRRGLWLDTSHQTPDRTVDQILAGLATAHIAGPVRPTADR</sequence>
<protein>
    <submittedName>
        <fullName evidence="1">Uncharacterized protein</fullName>
    </submittedName>
</protein>
<proteinExistence type="predicted"/>
<dbReference type="InterPro" id="IPR027417">
    <property type="entry name" value="P-loop_NTPase"/>
</dbReference>
<evidence type="ECO:0000313" key="1">
    <source>
        <dbReference type="EMBL" id="MFF9883206.1"/>
    </source>
</evidence>